<evidence type="ECO:0000256" key="9">
    <source>
        <dbReference type="ARBA" id="ARBA00023004"/>
    </source>
</evidence>
<dbReference type="RefSeq" id="WP_349281164.1">
    <property type="nucleotide sequence ID" value="NZ_CBCSCU010000004.1"/>
</dbReference>
<dbReference type="AlphaFoldDB" id="A0AAU7LW08"/>
<name>A0AAU7LW08_9BURK</name>
<sequence length="231" mass="24840">MERWDNSAVISPPQSTLFDRINAALPQTQCTRCGFADCAAYAQAITLGEAAINQCPPGGAEGIARLSRITGLPVQPLNPLNGVEAPRAVAIIDEAWCIGCTLCIKACPTDAIIGSNKLMHTVIEPYCTGCELCVAACPVDCISLENLTGTLTGWNAWSPQDAETARKRYESHRMQHTHDNNAQPEKLQEKVSPTPAKPSVLPLPLGDEEAQRKRAVIQAALASARARRNND</sequence>
<feature type="compositionally biased region" description="Basic and acidic residues" evidence="12">
    <location>
        <begin position="165"/>
        <end position="179"/>
    </location>
</feature>
<dbReference type="InterPro" id="IPR050294">
    <property type="entry name" value="RnfB_subfamily"/>
</dbReference>
<dbReference type="PROSITE" id="PS00198">
    <property type="entry name" value="4FE4S_FER_1"/>
    <property type="match status" value="1"/>
</dbReference>
<protein>
    <submittedName>
        <fullName evidence="15">Electron transport complex subunit RsxB</fullName>
    </submittedName>
</protein>
<keyword evidence="5" id="KW-0479">Metal-binding</keyword>
<proteinExistence type="predicted"/>
<feature type="domain" description="4Fe-4S ferredoxin-type" evidence="13">
    <location>
        <begin position="119"/>
        <end position="147"/>
    </location>
</feature>
<evidence type="ECO:0000256" key="8">
    <source>
        <dbReference type="ARBA" id="ARBA00022982"/>
    </source>
</evidence>
<keyword evidence="11" id="KW-0472">Membrane</keyword>
<keyword evidence="9" id="KW-0408">Iron</keyword>
<dbReference type="Gene3D" id="3.30.70.20">
    <property type="match status" value="1"/>
</dbReference>
<dbReference type="Gene3D" id="1.10.15.40">
    <property type="entry name" value="Electron transport complex subunit B, putative Fe-S cluster"/>
    <property type="match status" value="1"/>
</dbReference>
<accession>A0AAU7LW08</accession>
<dbReference type="NCBIfam" id="NF005415">
    <property type="entry name" value="PRK06991.1"/>
    <property type="match status" value="1"/>
</dbReference>
<evidence type="ECO:0000256" key="10">
    <source>
        <dbReference type="ARBA" id="ARBA00023014"/>
    </source>
</evidence>
<keyword evidence="4" id="KW-0997">Cell inner membrane</keyword>
<dbReference type="PROSITE" id="PS51379">
    <property type="entry name" value="4FE4S_FER_2"/>
    <property type="match status" value="2"/>
</dbReference>
<evidence type="ECO:0000259" key="13">
    <source>
        <dbReference type="PROSITE" id="PS51379"/>
    </source>
</evidence>
<keyword evidence="3" id="KW-0004">4Fe-4S</keyword>
<feature type="domain" description="4Fe-4S ferredoxin-type" evidence="13">
    <location>
        <begin position="88"/>
        <end position="117"/>
    </location>
</feature>
<keyword evidence="10" id="KW-0411">Iron-sulfur</keyword>
<dbReference type="NCBIfam" id="TIGR01944">
    <property type="entry name" value="rnfB"/>
    <property type="match status" value="1"/>
</dbReference>
<evidence type="ECO:0000256" key="4">
    <source>
        <dbReference type="ARBA" id="ARBA00022519"/>
    </source>
</evidence>
<evidence type="ECO:0000256" key="7">
    <source>
        <dbReference type="ARBA" id="ARBA00022967"/>
    </source>
</evidence>
<evidence type="ECO:0000256" key="2">
    <source>
        <dbReference type="ARBA" id="ARBA00022475"/>
    </source>
</evidence>
<evidence type="ECO:0000256" key="11">
    <source>
        <dbReference type="ARBA" id="ARBA00023136"/>
    </source>
</evidence>
<keyword evidence="6" id="KW-0677">Repeat</keyword>
<dbReference type="PROSITE" id="PS51656">
    <property type="entry name" value="4FE4S"/>
    <property type="match status" value="1"/>
</dbReference>
<evidence type="ECO:0000256" key="1">
    <source>
        <dbReference type="ARBA" id="ARBA00022448"/>
    </source>
</evidence>
<evidence type="ECO:0000313" key="15">
    <source>
        <dbReference type="EMBL" id="XBP71816.1"/>
    </source>
</evidence>
<dbReference type="PANTHER" id="PTHR42859:SF3">
    <property type="entry name" value="ION-TRANSLOCATING OXIDOREDUCTASE COMPLEX SUBUNIT B"/>
    <property type="match status" value="1"/>
</dbReference>
<dbReference type="InterPro" id="IPR017896">
    <property type="entry name" value="4Fe4S_Fe-S-bd"/>
</dbReference>
<evidence type="ECO:0000256" key="12">
    <source>
        <dbReference type="SAM" id="MobiDB-lite"/>
    </source>
</evidence>
<keyword evidence="2" id="KW-1003">Cell membrane</keyword>
<keyword evidence="7" id="KW-1278">Translocase</keyword>
<evidence type="ECO:0000256" key="5">
    <source>
        <dbReference type="ARBA" id="ARBA00022723"/>
    </source>
</evidence>
<keyword evidence="8" id="KW-0249">Electron transport</keyword>
<reference evidence="15" key="1">
    <citation type="submission" date="2024-05" db="EMBL/GenBank/DDBJ databases">
        <authorList>
            <person name="Bunk B."/>
            <person name="Swiderski J."/>
            <person name="Sproer C."/>
            <person name="Thiel V."/>
        </authorList>
    </citation>
    <scope>NUCLEOTIDE SEQUENCE</scope>
    <source>
        <strain evidence="15">DSM 17735</strain>
    </source>
</reference>
<evidence type="ECO:0000256" key="3">
    <source>
        <dbReference type="ARBA" id="ARBA00022485"/>
    </source>
</evidence>
<dbReference type="Pfam" id="PF14697">
    <property type="entry name" value="Fer4_21"/>
    <property type="match status" value="1"/>
</dbReference>
<organism evidence="15">
    <name type="scientific">Polaromonas hydrogenivorans</name>
    <dbReference type="NCBI Taxonomy" id="335476"/>
    <lineage>
        <taxon>Bacteria</taxon>
        <taxon>Pseudomonadati</taxon>
        <taxon>Pseudomonadota</taxon>
        <taxon>Betaproteobacteria</taxon>
        <taxon>Burkholderiales</taxon>
        <taxon>Comamonadaceae</taxon>
        <taxon>Polaromonas</taxon>
    </lineage>
</organism>
<dbReference type="SUPFAM" id="SSF54862">
    <property type="entry name" value="4Fe-4S ferredoxins"/>
    <property type="match status" value="1"/>
</dbReference>
<dbReference type="GO" id="GO:0046872">
    <property type="term" value="F:metal ion binding"/>
    <property type="evidence" value="ECO:0007669"/>
    <property type="project" value="UniProtKB-KW"/>
</dbReference>
<feature type="domain" description="4Fe-4S" evidence="14">
    <location>
        <begin position="13"/>
        <end position="72"/>
    </location>
</feature>
<dbReference type="InterPro" id="IPR017900">
    <property type="entry name" value="4Fe4S_Fe_S_CS"/>
</dbReference>
<evidence type="ECO:0000256" key="6">
    <source>
        <dbReference type="ARBA" id="ARBA00022737"/>
    </source>
</evidence>
<evidence type="ECO:0000259" key="14">
    <source>
        <dbReference type="PROSITE" id="PS51656"/>
    </source>
</evidence>
<keyword evidence="1" id="KW-0813">Transport</keyword>
<dbReference type="InterPro" id="IPR010207">
    <property type="entry name" value="Elect_transpt_cplx_RnfB/RsxB"/>
</dbReference>
<dbReference type="GO" id="GO:0051539">
    <property type="term" value="F:4 iron, 4 sulfur cluster binding"/>
    <property type="evidence" value="ECO:0007669"/>
    <property type="project" value="UniProtKB-KW"/>
</dbReference>
<dbReference type="InterPro" id="IPR007202">
    <property type="entry name" value="4Fe-4S_dom"/>
</dbReference>
<dbReference type="GO" id="GO:0009055">
    <property type="term" value="F:electron transfer activity"/>
    <property type="evidence" value="ECO:0007669"/>
    <property type="project" value="InterPro"/>
</dbReference>
<dbReference type="PANTHER" id="PTHR42859">
    <property type="entry name" value="OXIDOREDUCTASE"/>
    <property type="match status" value="1"/>
</dbReference>
<dbReference type="Pfam" id="PF04060">
    <property type="entry name" value="FeS"/>
    <property type="match status" value="1"/>
</dbReference>
<feature type="region of interest" description="Disordered" evidence="12">
    <location>
        <begin position="165"/>
        <end position="206"/>
    </location>
</feature>
<gene>
    <name evidence="15" type="primary">rsxB</name>
    <name evidence="15" type="ORF">ABLV49_08490</name>
</gene>
<dbReference type="EMBL" id="CP157675">
    <property type="protein sequence ID" value="XBP71816.1"/>
    <property type="molecule type" value="Genomic_DNA"/>
</dbReference>